<comment type="caution">
    <text evidence="1">The sequence shown here is derived from an EMBL/GenBank/DDBJ whole genome shotgun (WGS) entry which is preliminary data.</text>
</comment>
<protein>
    <submittedName>
        <fullName evidence="1">Uncharacterized protein</fullName>
    </submittedName>
</protein>
<dbReference type="AlphaFoldDB" id="A0AAD9LPD8"/>
<dbReference type="Proteomes" id="UP001259832">
    <property type="component" value="Unassembled WGS sequence"/>
</dbReference>
<evidence type="ECO:0000313" key="1">
    <source>
        <dbReference type="EMBL" id="KAK1942009.1"/>
    </source>
</evidence>
<proteinExistence type="predicted"/>
<accession>A0AAD9LPD8</accession>
<keyword evidence="2" id="KW-1185">Reference proteome</keyword>
<gene>
    <name evidence="1" type="ORF">P3T76_006331</name>
</gene>
<organism evidence="1 2">
    <name type="scientific">Phytophthora citrophthora</name>
    <dbReference type="NCBI Taxonomy" id="4793"/>
    <lineage>
        <taxon>Eukaryota</taxon>
        <taxon>Sar</taxon>
        <taxon>Stramenopiles</taxon>
        <taxon>Oomycota</taxon>
        <taxon>Peronosporomycetes</taxon>
        <taxon>Peronosporales</taxon>
        <taxon>Peronosporaceae</taxon>
        <taxon>Phytophthora</taxon>
    </lineage>
</organism>
<sequence length="230" mass="25909">MDLNKEPTKDDLWKLLDRRAAGVLPLEHSGAALLIPIFHPNDGDAHPVGSVSFILVHAENRADGDYRFPDSALRELSPSYVFKETDDPSSLHTTSDNEMIRLFLSLLEVANETTIPAQCIVTEKMTTDKVAPEFNGSLCVRGVLTPNSDEGDKMHQRWPFLTKGLVGEIANTAWDGKAQVENDLKRRSDHEKETRQSFSPVLSKDIAMEKNISHSEFRLKVITKKEKMRR</sequence>
<reference evidence="1" key="1">
    <citation type="submission" date="2023-08" db="EMBL/GenBank/DDBJ databases">
        <title>Reference Genome Resource for the Citrus Pathogen Phytophthora citrophthora.</title>
        <authorList>
            <person name="Moller H."/>
            <person name="Coetzee B."/>
            <person name="Rose L.J."/>
            <person name="Van Niekerk J.M."/>
        </authorList>
    </citation>
    <scope>NUCLEOTIDE SEQUENCE</scope>
    <source>
        <strain evidence="1">STE-U-9442</strain>
    </source>
</reference>
<name>A0AAD9LPD8_9STRA</name>
<evidence type="ECO:0000313" key="2">
    <source>
        <dbReference type="Proteomes" id="UP001259832"/>
    </source>
</evidence>
<dbReference type="EMBL" id="JASMQC010000010">
    <property type="protein sequence ID" value="KAK1942009.1"/>
    <property type="molecule type" value="Genomic_DNA"/>
</dbReference>